<organism evidence="2 3">
    <name type="scientific">Porphyromonas macacae</name>
    <dbReference type="NCBI Taxonomy" id="28115"/>
    <lineage>
        <taxon>Bacteria</taxon>
        <taxon>Pseudomonadati</taxon>
        <taxon>Bacteroidota</taxon>
        <taxon>Bacteroidia</taxon>
        <taxon>Bacteroidales</taxon>
        <taxon>Porphyromonadaceae</taxon>
        <taxon>Porphyromonas</taxon>
    </lineage>
</organism>
<feature type="region of interest" description="Disordered" evidence="1">
    <location>
        <begin position="52"/>
        <end position="72"/>
    </location>
</feature>
<evidence type="ECO:0000313" key="2">
    <source>
        <dbReference type="EMBL" id="SUB77655.1"/>
    </source>
</evidence>
<protein>
    <recommendedName>
        <fullName evidence="4">Transposase</fullName>
    </recommendedName>
</protein>
<gene>
    <name evidence="2" type="ORF">NCTC13100_00791</name>
</gene>
<sequence length="186" mass="21696">MSKHLTDSERLRILEEYLVSSQSKYAIARKYRIAQCLINDWLRKFGLEDKIPQDPMKTSPVPKSDLTLKEREESERLRQENRLLKTKLKRERLGHEAYKLLVELAEKTCFPRRGATSNRSRIVPQNECLKEKAFGRCKPQAVLKQKVCQPEMVFRKNSVNLIANLTASSVNFFQYTSIVVSNMHLL</sequence>
<accession>A0A379DIT4</accession>
<dbReference type="Proteomes" id="UP000254263">
    <property type="component" value="Unassembled WGS sequence"/>
</dbReference>
<dbReference type="AlphaFoldDB" id="A0A379DIT4"/>
<evidence type="ECO:0008006" key="4">
    <source>
        <dbReference type="Google" id="ProtNLM"/>
    </source>
</evidence>
<dbReference type="SUPFAM" id="SSF46689">
    <property type="entry name" value="Homeodomain-like"/>
    <property type="match status" value="1"/>
</dbReference>
<dbReference type="InterPro" id="IPR009057">
    <property type="entry name" value="Homeodomain-like_sf"/>
</dbReference>
<evidence type="ECO:0000313" key="3">
    <source>
        <dbReference type="Proteomes" id="UP000254263"/>
    </source>
</evidence>
<evidence type="ECO:0000256" key="1">
    <source>
        <dbReference type="SAM" id="MobiDB-lite"/>
    </source>
</evidence>
<dbReference type="EMBL" id="UGTI01000001">
    <property type="protein sequence ID" value="SUB77655.1"/>
    <property type="molecule type" value="Genomic_DNA"/>
</dbReference>
<name>A0A379DIT4_9PORP</name>
<reference evidence="2 3" key="1">
    <citation type="submission" date="2018-06" db="EMBL/GenBank/DDBJ databases">
        <authorList>
            <consortium name="Pathogen Informatics"/>
            <person name="Doyle S."/>
        </authorList>
    </citation>
    <scope>NUCLEOTIDE SEQUENCE [LARGE SCALE GENOMIC DNA]</scope>
    <source>
        <strain evidence="2 3">NCTC13100</strain>
    </source>
</reference>
<proteinExistence type="predicted"/>